<evidence type="ECO:0000256" key="2">
    <source>
        <dbReference type="ARBA" id="ARBA00012438"/>
    </source>
</evidence>
<organism evidence="12 13">
    <name type="scientific">Aequorivita aquimaris</name>
    <dbReference type="NCBI Taxonomy" id="1548749"/>
    <lineage>
        <taxon>Bacteria</taxon>
        <taxon>Pseudomonadati</taxon>
        <taxon>Bacteroidota</taxon>
        <taxon>Flavobacteriia</taxon>
        <taxon>Flavobacteriales</taxon>
        <taxon>Flavobacteriaceae</taxon>
        <taxon>Aequorivita</taxon>
    </lineage>
</organism>
<keyword evidence="9" id="KW-0802">TPR repeat</keyword>
<reference evidence="12 13" key="2">
    <citation type="journal article" date="2016" name="Int. J. Syst. Evol. Microbiol.">
        <title>Vitellibacter aquimaris sp. nov., a marine bacterium isolated from seawater.</title>
        <authorList>
            <person name="Thevarajoo S."/>
            <person name="Selvaratnam C."/>
            <person name="Goh K.M."/>
            <person name="Hong K.W."/>
            <person name="Chan X.Y."/>
            <person name="Chan K.G."/>
            <person name="Chong C.S."/>
        </authorList>
    </citation>
    <scope>NUCLEOTIDE SEQUENCE [LARGE SCALE GENOMIC DNA]</scope>
    <source>
        <strain evidence="12 13">D-24</strain>
    </source>
</reference>
<dbReference type="PROSITE" id="PS50005">
    <property type="entry name" value="TPR"/>
    <property type="match status" value="1"/>
</dbReference>
<evidence type="ECO:0000313" key="13">
    <source>
        <dbReference type="Proteomes" id="UP000070138"/>
    </source>
</evidence>
<keyword evidence="10" id="KW-1133">Transmembrane helix</keyword>
<feature type="domain" description="Histidine kinase" evidence="11">
    <location>
        <begin position="567"/>
        <end position="648"/>
    </location>
</feature>
<dbReference type="GO" id="GO:0005524">
    <property type="term" value="F:ATP binding"/>
    <property type="evidence" value="ECO:0007669"/>
    <property type="project" value="UniProtKB-KW"/>
</dbReference>
<evidence type="ECO:0000256" key="7">
    <source>
        <dbReference type="ARBA" id="ARBA00022840"/>
    </source>
</evidence>
<dbReference type="PANTHER" id="PTHR24421">
    <property type="entry name" value="NITRATE/NITRITE SENSOR PROTEIN NARX-RELATED"/>
    <property type="match status" value="1"/>
</dbReference>
<comment type="caution">
    <text evidence="12">The sequence shown here is derived from an EMBL/GenBank/DDBJ whole genome shotgun (WGS) entry which is preliminary data.</text>
</comment>
<dbReference type="CDD" id="cd16917">
    <property type="entry name" value="HATPase_UhpB-NarQ-NarX-like"/>
    <property type="match status" value="1"/>
</dbReference>
<dbReference type="SMART" id="SM00028">
    <property type="entry name" value="TPR"/>
    <property type="match status" value="6"/>
</dbReference>
<keyword evidence="5" id="KW-0547">Nucleotide-binding</keyword>
<dbReference type="Pfam" id="PF07730">
    <property type="entry name" value="HisKA_3"/>
    <property type="match status" value="1"/>
</dbReference>
<keyword evidence="3" id="KW-0597">Phosphoprotein</keyword>
<evidence type="ECO:0000256" key="6">
    <source>
        <dbReference type="ARBA" id="ARBA00022777"/>
    </source>
</evidence>
<evidence type="ECO:0000256" key="4">
    <source>
        <dbReference type="ARBA" id="ARBA00022679"/>
    </source>
</evidence>
<dbReference type="GO" id="GO:0000155">
    <property type="term" value="F:phosphorelay sensor kinase activity"/>
    <property type="evidence" value="ECO:0007669"/>
    <property type="project" value="InterPro"/>
</dbReference>
<reference evidence="13" key="1">
    <citation type="submission" date="2014-10" db="EMBL/GenBank/DDBJ databases">
        <title>Genome sequencing of Vitellibacter sp. D-24.</title>
        <authorList>
            <person name="Thevarajoo S."/>
            <person name="Selvaratnam C."/>
            <person name="Goh K.M."/>
            <person name="Chong C.S."/>
        </authorList>
    </citation>
    <scope>NUCLEOTIDE SEQUENCE [LARGE SCALE GENOMIC DNA]</scope>
    <source>
        <strain evidence="13">D-24</strain>
    </source>
</reference>
<keyword evidence="13" id="KW-1185">Reference proteome</keyword>
<keyword evidence="6" id="KW-0418">Kinase</keyword>
<dbReference type="AlphaFoldDB" id="A0A137RM26"/>
<dbReference type="InterPro" id="IPR005467">
    <property type="entry name" value="His_kinase_dom"/>
</dbReference>
<dbReference type="EMBL" id="JRWG01000001">
    <property type="protein sequence ID" value="KXO01250.1"/>
    <property type="molecule type" value="Genomic_DNA"/>
</dbReference>
<evidence type="ECO:0000259" key="11">
    <source>
        <dbReference type="PROSITE" id="PS50109"/>
    </source>
</evidence>
<dbReference type="Gene3D" id="1.20.5.1930">
    <property type="match status" value="1"/>
</dbReference>
<keyword evidence="8" id="KW-0902">Two-component regulatory system</keyword>
<dbReference type="InterPro" id="IPR011990">
    <property type="entry name" value="TPR-like_helical_dom_sf"/>
</dbReference>
<feature type="transmembrane region" description="Helical" evidence="10">
    <location>
        <begin position="395"/>
        <end position="413"/>
    </location>
</feature>
<protein>
    <recommendedName>
        <fullName evidence="2">histidine kinase</fullName>
        <ecNumber evidence="2">2.7.13.3</ecNumber>
    </recommendedName>
</protein>
<dbReference type="SUPFAM" id="SSF48452">
    <property type="entry name" value="TPR-like"/>
    <property type="match status" value="2"/>
</dbReference>
<evidence type="ECO:0000313" key="12">
    <source>
        <dbReference type="EMBL" id="KXO01250.1"/>
    </source>
</evidence>
<keyword evidence="10" id="KW-0472">Membrane</keyword>
<evidence type="ECO:0000256" key="5">
    <source>
        <dbReference type="ARBA" id="ARBA00022741"/>
    </source>
</evidence>
<dbReference type="GO" id="GO:0016020">
    <property type="term" value="C:membrane"/>
    <property type="evidence" value="ECO:0007669"/>
    <property type="project" value="InterPro"/>
</dbReference>
<dbReference type="InterPro" id="IPR011712">
    <property type="entry name" value="Sig_transdc_His_kin_sub3_dim/P"/>
</dbReference>
<evidence type="ECO:0000256" key="9">
    <source>
        <dbReference type="PROSITE-ProRule" id="PRU00339"/>
    </source>
</evidence>
<name>A0A137RM26_9FLAO</name>
<sequence length="648" mass="75902">MPNFFQPDRTQQLFEKYYQKAQIDSLSLNTRIRLLHIAYEALKYTPTDSLKYSSISKVVVASSHLEDSIFFHKFAMEGLKLAKHLKNPSFIADAHWNYGAYYLNEKKYDSSYFHYDRAYKLFQQVNKNYYAGKMLYNMAYISSQTNDFTGAEILLFRSIKYFEGTTNFKQLYLCYNLLGTNADDMEEYDKALVYYTAAEKFIPKINNSEYYQLELLNNMGVRLHKIGKYENAIIYFDKALGFKETLSEAPSLYAKLLDNKAFSYLALGKYGDVRPFMEKALTLRDSIDDRAGSTIGRLRFAIYFAKIGDTISAIKYAEDAMHLAEQNYFSRDLLDALELLAELDQENRVDYFKKHIALGKTLSARDRNLRNKFTAIQYETDKYIRENKWLFKQKLWITIGAIIVTLLLLFIYLNTRQRARNKALLFEREQQQYNEDLFLMAMEQKTTLERGRSQERLRISEELHDGILARLFAIRFKWSFIQLDGDEESLMQHKKSISLLTDIESEIRNVSHDLRNDLIWEELGFRNEIENCIKERSEIGQFKTSLNYGDSDRWESLDYLYKINICRILDEILHNIIKHAEATYVSITFLVEDPHYIITVADNGKGFNKSWVRKGIGLKNLKIRANKMKGHLTVSSKVGIGTTVEIKF</sequence>
<keyword evidence="7" id="KW-0067">ATP-binding</keyword>
<gene>
    <name evidence="12" type="ORF">LS48_01950</name>
</gene>
<dbReference type="PROSITE" id="PS50109">
    <property type="entry name" value="HIS_KIN"/>
    <property type="match status" value="1"/>
</dbReference>
<keyword evidence="10" id="KW-0812">Transmembrane</keyword>
<evidence type="ECO:0000256" key="10">
    <source>
        <dbReference type="SAM" id="Phobius"/>
    </source>
</evidence>
<dbReference type="InterPro" id="IPR050482">
    <property type="entry name" value="Sensor_HK_TwoCompSys"/>
</dbReference>
<dbReference type="InterPro" id="IPR019734">
    <property type="entry name" value="TPR_rpt"/>
</dbReference>
<accession>A0A137RM26</accession>
<dbReference type="Gene3D" id="1.25.40.10">
    <property type="entry name" value="Tetratricopeptide repeat domain"/>
    <property type="match status" value="2"/>
</dbReference>
<evidence type="ECO:0000256" key="3">
    <source>
        <dbReference type="ARBA" id="ARBA00022553"/>
    </source>
</evidence>
<dbReference type="InterPro" id="IPR003594">
    <property type="entry name" value="HATPase_dom"/>
</dbReference>
<dbReference type="PANTHER" id="PTHR24421:SF10">
    <property type="entry name" value="NITRATE_NITRITE SENSOR PROTEIN NARQ"/>
    <property type="match status" value="1"/>
</dbReference>
<evidence type="ECO:0000256" key="1">
    <source>
        <dbReference type="ARBA" id="ARBA00000085"/>
    </source>
</evidence>
<dbReference type="Pfam" id="PF13181">
    <property type="entry name" value="TPR_8"/>
    <property type="match status" value="1"/>
</dbReference>
<dbReference type="EC" id="2.7.13.3" evidence="2"/>
<proteinExistence type="predicted"/>
<dbReference type="Pfam" id="PF02518">
    <property type="entry name" value="HATPase_c"/>
    <property type="match status" value="1"/>
</dbReference>
<keyword evidence="4" id="KW-0808">Transferase</keyword>
<dbReference type="Gene3D" id="3.30.565.10">
    <property type="entry name" value="Histidine kinase-like ATPase, C-terminal domain"/>
    <property type="match status" value="1"/>
</dbReference>
<dbReference type="GO" id="GO:0046983">
    <property type="term" value="F:protein dimerization activity"/>
    <property type="evidence" value="ECO:0007669"/>
    <property type="project" value="InterPro"/>
</dbReference>
<dbReference type="SUPFAM" id="SSF55874">
    <property type="entry name" value="ATPase domain of HSP90 chaperone/DNA topoisomerase II/histidine kinase"/>
    <property type="match status" value="1"/>
</dbReference>
<dbReference type="STRING" id="1548749.LS48_01950"/>
<evidence type="ECO:0000256" key="8">
    <source>
        <dbReference type="ARBA" id="ARBA00023012"/>
    </source>
</evidence>
<dbReference type="Proteomes" id="UP000070138">
    <property type="component" value="Unassembled WGS sequence"/>
</dbReference>
<dbReference type="InterPro" id="IPR036890">
    <property type="entry name" value="HATPase_C_sf"/>
</dbReference>
<comment type="catalytic activity">
    <reaction evidence="1">
        <text>ATP + protein L-histidine = ADP + protein N-phospho-L-histidine.</text>
        <dbReference type="EC" id="2.7.13.3"/>
    </reaction>
</comment>
<feature type="repeat" description="TPR" evidence="9">
    <location>
        <begin position="213"/>
        <end position="246"/>
    </location>
</feature>